<evidence type="ECO:0000256" key="4">
    <source>
        <dbReference type="ARBA" id="ARBA00022692"/>
    </source>
</evidence>
<dbReference type="InterPro" id="IPR051193">
    <property type="entry name" value="GPCR_endothelin_rcpt"/>
</dbReference>
<evidence type="ECO:0000256" key="14">
    <source>
        <dbReference type="RuleBase" id="RU000688"/>
    </source>
</evidence>
<keyword evidence="12" id="KW-0449">Lipoprotein</keyword>
<dbReference type="Pfam" id="PF00001">
    <property type="entry name" value="7tm_1"/>
    <property type="match status" value="1"/>
</dbReference>
<dbReference type="PANTHER" id="PTHR46099">
    <property type="entry name" value="G_PROTEIN_RECEP_F1_2 DOMAIN-CONTAINING PROTEIN"/>
    <property type="match status" value="1"/>
</dbReference>
<evidence type="ECO:0000256" key="2">
    <source>
        <dbReference type="ARBA" id="ARBA00015019"/>
    </source>
</evidence>
<dbReference type="Gene3D" id="1.20.1070.10">
    <property type="entry name" value="Rhodopsin 7-helix transmembrane proteins"/>
    <property type="match status" value="1"/>
</dbReference>
<dbReference type="GO" id="GO:0004962">
    <property type="term" value="F:endothelin receptor activity"/>
    <property type="evidence" value="ECO:0007669"/>
    <property type="project" value="InterPro"/>
</dbReference>
<comment type="subcellular location">
    <subcellularLocation>
        <location evidence="1">Cell membrane</location>
        <topology evidence="1">Multi-pass membrane protein</topology>
    </subcellularLocation>
</comment>
<evidence type="ECO:0000256" key="9">
    <source>
        <dbReference type="ARBA" id="ARBA00023157"/>
    </source>
</evidence>
<dbReference type="PROSITE" id="PS00237">
    <property type="entry name" value="G_PROTEIN_RECEP_F1_1"/>
    <property type="match status" value="1"/>
</dbReference>
<keyword evidence="9" id="KW-1015">Disulfide bond</keyword>
<comment type="caution">
    <text evidence="18">The sequence shown here is derived from an EMBL/GenBank/DDBJ whole genome shotgun (WGS) entry which is preliminary data.</text>
</comment>
<keyword evidence="16" id="KW-0732">Signal</keyword>
<evidence type="ECO:0000259" key="17">
    <source>
        <dbReference type="PROSITE" id="PS50262"/>
    </source>
</evidence>
<dbReference type="PRINTS" id="PR00237">
    <property type="entry name" value="GPCRRHODOPSN"/>
</dbReference>
<dbReference type="PANTHER" id="PTHR46099:SF3">
    <property type="entry name" value="ENDOTHELIN RECEPTOR TYPE B"/>
    <property type="match status" value="1"/>
</dbReference>
<dbReference type="GO" id="GO:0008217">
    <property type="term" value="P:regulation of blood pressure"/>
    <property type="evidence" value="ECO:0007669"/>
    <property type="project" value="InterPro"/>
</dbReference>
<keyword evidence="5 15" id="KW-1133">Transmembrane helix</keyword>
<dbReference type="GO" id="GO:0042310">
    <property type="term" value="P:vasoconstriction"/>
    <property type="evidence" value="ECO:0007669"/>
    <property type="project" value="InterPro"/>
</dbReference>
<evidence type="ECO:0000256" key="16">
    <source>
        <dbReference type="SAM" id="SignalP"/>
    </source>
</evidence>
<organism evidence="18 19">
    <name type="scientific">Triplophysa tibetana</name>
    <dbReference type="NCBI Taxonomy" id="1572043"/>
    <lineage>
        <taxon>Eukaryota</taxon>
        <taxon>Metazoa</taxon>
        <taxon>Chordata</taxon>
        <taxon>Craniata</taxon>
        <taxon>Vertebrata</taxon>
        <taxon>Euteleostomi</taxon>
        <taxon>Actinopterygii</taxon>
        <taxon>Neopterygii</taxon>
        <taxon>Teleostei</taxon>
        <taxon>Ostariophysi</taxon>
        <taxon>Cypriniformes</taxon>
        <taxon>Nemacheilidae</taxon>
        <taxon>Triplophysa</taxon>
    </lineage>
</organism>
<accession>A0A5A9P009</accession>
<evidence type="ECO:0000256" key="12">
    <source>
        <dbReference type="ARBA" id="ARBA00023288"/>
    </source>
</evidence>
<dbReference type="AlphaFoldDB" id="A0A5A9P009"/>
<dbReference type="InterPro" id="IPR017452">
    <property type="entry name" value="GPCR_Rhodpsn_7TM"/>
</dbReference>
<dbReference type="PRINTS" id="PR00571">
    <property type="entry name" value="ENDOTHELINBR"/>
</dbReference>
<dbReference type="SUPFAM" id="SSF81321">
    <property type="entry name" value="Family A G protein-coupled receptor-like"/>
    <property type="match status" value="1"/>
</dbReference>
<keyword evidence="3" id="KW-1003">Cell membrane</keyword>
<evidence type="ECO:0000256" key="15">
    <source>
        <dbReference type="SAM" id="Phobius"/>
    </source>
</evidence>
<dbReference type="PROSITE" id="PS50262">
    <property type="entry name" value="G_PROTEIN_RECEP_F1_2"/>
    <property type="match status" value="1"/>
</dbReference>
<comment type="similarity">
    <text evidence="14">Belongs to the G-protein coupled receptor 1 family.</text>
</comment>
<keyword evidence="7 15" id="KW-0472">Membrane</keyword>
<keyword evidence="4 14" id="KW-0812">Transmembrane</keyword>
<dbReference type="InterPro" id="IPR001112">
    <property type="entry name" value="ETB_rcpt"/>
</dbReference>
<keyword evidence="10 14" id="KW-0675">Receptor</keyword>
<evidence type="ECO:0000313" key="18">
    <source>
        <dbReference type="EMBL" id="KAA0715392.1"/>
    </source>
</evidence>
<evidence type="ECO:0000256" key="7">
    <source>
        <dbReference type="ARBA" id="ARBA00023136"/>
    </source>
</evidence>
<feature type="transmembrane region" description="Helical" evidence="15">
    <location>
        <begin position="101"/>
        <end position="122"/>
    </location>
</feature>
<keyword evidence="8" id="KW-0564">Palmitate</keyword>
<evidence type="ECO:0000256" key="5">
    <source>
        <dbReference type="ARBA" id="ARBA00022989"/>
    </source>
</evidence>
<reference evidence="18 19" key="1">
    <citation type="journal article" date="2019" name="Mol. Ecol. Resour.">
        <title>Chromosome-level genome assembly of Triplophysa tibetana, a fish adapted to the harsh high-altitude environment of the Tibetan Plateau.</title>
        <authorList>
            <person name="Yang X."/>
            <person name="Liu H."/>
            <person name="Ma Z."/>
            <person name="Zou Y."/>
            <person name="Zou M."/>
            <person name="Mao Y."/>
            <person name="Li X."/>
            <person name="Wang H."/>
            <person name="Chen T."/>
            <person name="Wang W."/>
            <person name="Yang R."/>
        </authorList>
    </citation>
    <scope>NUCLEOTIDE SEQUENCE [LARGE SCALE GENOMIC DNA]</scope>
    <source>
        <strain evidence="18">TTIB1903HZAU</strain>
        <tissue evidence="18">Muscle</tissue>
    </source>
</reference>
<dbReference type="GO" id="GO:0005886">
    <property type="term" value="C:plasma membrane"/>
    <property type="evidence" value="ECO:0007669"/>
    <property type="project" value="UniProtKB-SubCell"/>
</dbReference>
<dbReference type="InterPro" id="IPR000499">
    <property type="entry name" value="Endthln_rcpt"/>
</dbReference>
<keyword evidence="6 14" id="KW-0297">G-protein coupled receptor</keyword>
<dbReference type="PRINTS" id="PR00366">
    <property type="entry name" value="ENDOTHELINR"/>
</dbReference>
<sequence length="338" mass="38149">MEVCIRSLLFLFFHCSVGFIHAQTTDATWTPPHDTENISRNSSAGDVMSLPVCSGPVRIKDAFKYINSAVSCLVFVLGMFGNVTLLRIIREHRRMRSGPNILIASLALGDIFHIIIALPINVYKLLAVDWPFGVVFCKLLPFIQKTSVGITVLSLCALSIDRYRAVASRSRIKDPKFLKWTVLKLSLIWTISTILALPEAVAFDLMSMDYKGQRLRICLLHPLQSSHFMQFYKVVKDWWLFGFYFLLPLVCTGLFYSLMVWRILSEGAKQDKHRKQTSLHCCPSSRSVVVQEEKQSFMRSKVAVPPSDTVSSAKQPSSSNVIDEKRNAFLTNCACLTS</sequence>
<feature type="transmembrane region" description="Helical" evidence="15">
    <location>
        <begin position="65"/>
        <end position="89"/>
    </location>
</feature>
<evidence type="ECO:0000256" key="8">
    <source>
        <dbReference type="ARBA" id="ARBA00023139"/>
    </source>
</evidence>
<keyword evidence="19" id="KW-1185">Reference proteome</keyword>
<evidence type="ECO:0000256" key="10">
    <source>
        <dbReference type="ARBA" id="ARBA00023170"/>
    </source>
</evidence>
<evidence type="ECO:0000256" key="6">
    <source>
        <dbReference type="ARBA" id="ARBA00023040"/>
    </source>
</evidence>
<name>A0A5A9P009_9TELE</name>
<proteinExistence type="inferred from homology"/>
<feature type="transmembrane region" description="Helical" evidence="15">
    <location>
        <begin position="238"/>
        <end position="264"/>
    </location>
</feature>
<gene>
    <name evidence="18" type="ORF">E1301_Tti022401</name>
</gene>
<feature type="transmembrane region" description="Helical" evidence="15">
    <location>
        <begin position="142"/>
        <end position="160"/>
    </location>
</feature>
<protein>
    <recommendedName>
        <fullName evidence="2">Endothelin receptor type B</fullName>
    </recommendedName>
    <alternativeName>
        <fullName evidence="13">Endothelin receptor non-selective type</fullName>
    </alternativeName>
</protein>
<evidence type="ECO:0000256" key="13">
    <source>
        <dbReference type="ARBA" id="ARBA00032475"/>
    </source>
</evidence>
<evidence type="ECO:0000256" key="3">
    <source>
        <dbReference type="ARBA" id="ARBA00022475"/>
    </source>
</evidence>
<evidence type="ECO:0000256" key="11">
    <source>
        <dbReference type="ARBA" id="ARBA00023224"/>
    </source>
</evidence>
<feature type="chain" id="PRO_5022774990" description="Endothelin receptor type B" evidence="16">
    <location>
        <begin position="23"/>
        <end position="338"/>
    </location>
</feature>
<feature type="domain" description="G-protein coupled receptors family 1 profile" evidence="17">
    <location>
        <begin position="81"/>
        <end position="338"/>
    </location>
</feature>
<dbReference type="InterPro" id="IPR000276">
    <property type="entry name" value="GPCR_Rhodpsn"/>
</dbReference>
<dbReference type="EMBL" id="SOYY01000010">
    <property type="protein sequence ID" value="KAA0715392.1"/>
    <property type="molecule type" value="Genomic_DNA"/>
</dbReference>
<feature type="transmembrane region" description="Helical" evidence="15">
    <location>
        <begin position="181"/>
        <end position="203"/>
    </location>
</feature>
<evidence type="ECO:0000313" key="19">
    <source>
        <dbReference type="Proteomes" id="UP000324632"/>
    </source>
</evidence>
<keyword evidence="11 14" id="KW-0807">Transducer</keyword>
<evidence type="ECO:0000256" key="1">
    <source>
        <dbReference type="ARBA" id="ARBA00004651"/>
    </source>
</evidence>
<dbReference type="Proteomes" id="UP000324632">
    <property type="component" value="Chromosome 10"/>
</dbReference>
<dbReference type="GO" id="GO:0048066">
    <property type="term" value="P:developmental pigmentation"/>
    <property type="evidence" value="ECO:0007669"/>
    <property type="project" value="TreeGrafter"/>
</dbReference>
<feature type="signal peptide" evidence="16">
    <location>
        <begin position="1"/>
        <end position="22"/>
    </location>
</feature>
<dbReference type="GO" id="GO:0048484">
    <property type="term" value="P:enteric nervous system development"/>
    <property type="evidence" value="ECO:0007669"/>
    <property type="project" value="InterPro"/>
</dbReference>